<organism evidence="1 2">
    <name type="scientific">Artomyces pyxidatus</name>
    <dbReference type="NCBI Taxonomy" id="48021"/>
    <lineage>
        <taxon>Eukaryota</taxon>
        <taxon>Fungi</taxon>
        <taxon>Dikarya</taxon>
        <taxon>Basidiomycota</taxon>
        <taxon>Agaricomycotina</taxon>
        <taxon>Agaricomycetes</taxon>
        <taxon>Russulales</taxon>
        <taxon>Auriscalpiaceae</taxon>
        <taxon>Artomyces</taxon>
    </lineage>
</organism>
<evidence type="ECO:0000313" key="1">
    <source>
        <dbReference type="EMBL" id="KAI0066716.1"/>
    </source>
</evidence>
<protein>
    <submittedName>
        <fullName evidence="1">Uncharacterized protein</fullName>
    </submittedName>
</protein>
<reference evidence="1" key="1">
    <citation type="submission" date="2021-03" db="EMBL/GenBank/DDBJ databases">
        <authorList>
            <consortium name="DOE Joint Genome Institute"/>
            <person name="Ahrendt S."/>
            <person name="Looney B.P."/>
            <person name="Miyauchi S."/>
            <person name="Morin E."/>
            <person name="Drula E."/>
            <person name="Courty P.E."/>
            <person name="Chicoki N."/>
            <person name="Fauchery L."/>
            <person name="Kohler A."/>
            <person name="Kuo A."/>
            <person name="Labutti K."/>
            <person name="Pangilinan J."/>
            <person name="Lipzen A."/>
            <person name="Riley R."/>
            <person name="Andreopoulos W."/>
            <person name="He G."/>
            <person name="Johnson J."/>
            <person name="Barry K.W."/>
            <person name="Grigoriev I.V."/>
            <person name="Nagy L."/>
            <person name="Hibbett D."/>
            <person name="Henrissat B."/>
            <person name="Matheny P.B."/>
            <person name="Labbe J."/>
            <person name="Martin F."/>
        </authorList>
    </citation>
    <scope>NUCLEOTIDE SEQUENCE</scope>
    <source>
        <strain evidence="1">HHB10654</strain>
    </source>
</reference>
<sequence length="169" mass="18771">MALDNHVRRGHPIVFGLLTLFAIIELALSAWLTSRFRAHHNAPNNSILDRTHFILFTSSWTILFSILIGILFWSFRSSGSIITSVASHSIVLFLTWVWWTAAAASITAALGGGHNCSKADLVYCDQLNALEAFAWIEWALITIALFAVLFLGLRSLRRGNGYRGKLVEA</sequence>
<name>A0ACB8TE71_9AGAM</name>
<reference evidence="1" key="2">
    <citation type="journal article" date="2022" name="New Phytol.">
        <title>Evolutionary transition to the ectomycorrhizal habit in the genomes of a hyperdiverse lineage of mushroom-forming fungi.</title>
        <authorList>
            <person name="Looney B."/>
            <person name="Miyauchi S."/>
            <person name="Morin E."/>
            <person name="Drula E."/>
            <person name="Courty P.E."/>
            <person name="Kohler A."/>
            <person name="Kuo A."/>
            <person name="LaButti K."/>
            <person name="Pangilinan J."/>
            <person name="Lipzen A."/>
            <person name="Riley R."/>
            <person name="Andreopoulos W."/>
            <person name="He G."/>
            <person name="Johnson J."/>
            <person name="Nolan M."/>
            <person name="Tritt A."/>
            <person name="Barry K.W."/>
            <person name="Grigoriev I.V."/>
            <person name="Nagy L.G."/>
            <person name="Hibbett D."/>
            <person name="Henrissat B."/>
            <person name="Matheny P.B."/>
            <person name="Labbe J."/>
            <person name="Martin F.M."/>
        </authorList>
    </citation>
    <scope>NUCLEOTIDE SEQUENCE</scope>
    <source>
        <strain evidence="1">HHB10654</strain>
    </source>
</reference>
<accession>A0ACB8TE71</accession>
<proteinExistence type="predicted"/>
<evidence type="ECO:0000313" key="2">
    <source>
        <dbReference type="Proteomes" id="UP000814140"/>
    </source>
</evidence>
<comment type="caution">
    <text evidence="1">The sequence shown here is derived from an EMBL/GenBank/DDBJ whole genome shotgun (WGS) entry which is preliminary data.</text>
</comment>
<dbReference type="Proteomes" id="UP000814140">
    <property type="component" value="Unassembled WGS sequence"/>
</dbReference>
<dbReference type="EMBL" id="MU277192">
    <property type="protein sequence ID" value="KAI0066716.1"/>
    <property type="molecule type" value="Genomic_DNA"/>
</dbReference>
<keyword evidence="2" id="KW-1185">Reference proteome</keyword>
<gene>
    <name evidence="1" type="ORF">BV25DRAFT_1820775</name>
</gene>